<organism evidence="2">
    <name type="scientific">Medicago truncatula</name>
    <name type="common">Barrel medic</name>
    <name type="synonym">Medicago tribuloides</name>
    <dbReference type="NCBI Taxonomy" id="3880"/>
    <lineage>
        <taxon>Eukaryota</taxon>
        <taxon>Viridiplantae</taxon>
        <taxon>Streptophyta</taxon>
        <taxon>Embryophyta</taxon>
        <taxon>Tracheophyta</taxon>
        <taxon>Spermatophyta</taxon>
        <taxon>Magnoliopsida</taxon>
        <taxon>eudicotyledons</taxon>
        <taxon>Gunneridae</taxon>
        <taxon>Pentapetalae</taxon>
        <taxon>rosids</taxon>
        <taxon>fabids</taxon>
        <taxon>Fabales</taxon>
        <taxon>Fabaceae</taxon>
        <taxon>Papilionoideae</taxon>
        <taxon>50 kb inversion clade</taxon>
        <taxon>NPAAA clade</taxon>
        <taxon>Hologalegina</taxon>
        <taxon>IRL clade</taxon>
        <taxon>Trifolieae</taxon>
        <taxon>Medicago</taxon>
    </lineage>
</organism>
<keyword evidence="1" id="KW-0472">Membrane</keyword>
<proteinExistence type="evidence at transcript level"/>
<sequence length="85" mass="9347">MRTVPLVSVADVSTPPANTATFAFSILFILPTASFLRTIPRTTVLLRKPPPKSFATRTLSTLKFTGFFGHTWMHASATREHIVSS</sequence>
<dbReference type="EMBL" id="BT145675">
    <property type="protein sequence ID" value="AFK45469.1"/>
    <property type="molecule type" value="mRNA"/>
</dbReference>
<protein>
    <recommendedName>
        <fullName evidence="3">Transmembrane protein</fullName>
    </recommendedName>
</protein>
<feature type="transmembrane region" description="Helical" evidence="1">
    <location>
        <begin position="20"/>
        <end position="39"/>
    </location>
</feature>
<keyword evidence="1" id="KW-0812">Transmembrane</keyword>
<name>I3SYX7_MEDTR</name>
<evidence type="ECO:0000313" key="2">
    <source>
        <dbReference type="EMBL" id="AFK45469.1"/>
    </source>
</evidence>
<dbReference type="AlphaFoldDB" id="I3SYX7"/>
<evidence type="ECO:0000256" key="1">
    <source>
        <dbReference type="SAM" id="Phobius"/>
    </source>
</evidence>
<accession>I3SYX7</accession>
<keyword evidence="1" id="KW-1133">Transmembrane helix</keyword>
<reference evidence="2" key="1">
    <citation type="submission" date="2012-05" db="EMBL/GenBank/DDBJ databases">
        <authorList>
            <person name="Krishnakumar V."/>
            <person name="Cheung F."/>
            <person name="Xiao Y."/>
            <person name="Chan A."/>
            <person name="Moskal W.A."/>
            <person name="Town C.D."/>
        </authorList>
    </citation>
    <scope>NUCLEOTIDE SEQUENCE</scope>
</reference>
<evidence type="ECO:0008006" key="3">
    <source>
        <dbReference type="Google" id="ProtNLM"/>
    </source>
</evidence>